<name>A0A1H0MQR5_SELRU</name>
<dbReference type="PANTHER" id="PTHR45766">
    <property type="entry name" value="DNA ANNEALING HELICASE AND ENDONUCLEASE ZRANB3 FAMILY MEMBER"/>
    <property type="match status" value="1"/>
</dbReference>
<proteinExistence type="predicted"/>
<dbReference type="RefSeq" id="WP_074570883.1">
    <property type="nucleotide sequence ID" value="NZ_FNJQ01000002.1"/>
</dbReference>
<accession>A0A1H0MQR5</accession>
<feature type="domain" description="PLD phosphodiesterase" evidence="3">
    <location>
        <begin position="151"/>
        <end position="180"/>
    </location>
</feature>
<organism evidence="6 7">
    <name type="scientific">Selenomonas ruminantium</name>
    <dbReference type="NCBI Taxonomy" id="971"/>
    <lineage>
        <taxon>Bacteria</taxon>
        <taxon>Bacillati</taxon>
        <taxon>Bacillota</taxon>
        <taxon>Negativicutes</taxon>
        <taxon>Selenomonadales</taxon>
        <taxon>Selenomonadaceae</taxon>
        <taxon>Selenomonas</taxon>
    </lineage>
</organism>
<dbReference type="PROSITE" id="PS50035">
    <property type="entry name" value="PLD"/>
    <property type="match status" value="1"/>
</dbReference>
<evidence type="ECO:0000313" key="6">
    <source>
        <dbReference type="EMBL" id="SDO82741.1"/>
    </source>
</evidence>
<dbReference type="PROSITE" id="PS51194">
    <property type="entry name" value="HELICASE_CTER"/>
    <property type="match status" value="1"/>
</dbReference>
<protein>
    <submittedName>
        <fullName evidence="6">SNF2 family N-terminal domain-containing protein</fullName>
    </submittedName>
</protein>
<dbReference type="Pfam" id="PF00176">
    <property type="entry name" value="SNF2-rel_dom"/>
    <property type="match status" value="1"/>
</dbReference>
<feature type="domain" description="Helicase C-terminal" evidence="5">
    <location>
        <begin position="761"/>
        <end position="941"/>
    </location>
</feature>
<dbReference type="CDD" id="cd09179">
    <property type="entry name" value="PLDc_N_DEXD_a"/>
    <property type="match status" value="1"/>
</dbReference>
<dbReference type="GO" id="GO:0005524">
    <property type="term" value="F:ATP binding"/>
    <property type="evidence" value="ECO:0007669"/>
    <property type="project" value="InterPro"/>
</dbReference>
<evidence type="ECO:0000259" key="4">
    <source>
        <dbReference type="PROSITE" id="PS51192"/>
    </source>
</evidence>
<feature type="domain" description="Helicase ATP-binding" evidence="4">
    <location>
        <begin position="305"/>
        <end position="493"/>
    </location>
</feature>
<evidence type="ECO:0000256" key="2">
    <source>
        <dbReference type="SAM" id="Coils"/>
    </source>
</evidence>
<dbReference type="GO" id="GO:0006793">
    <property type="term" value="P:phosphorus metabolic process"/>
    <property type="evidence" value="ECO:0007669"/>
    <property type="project" value="UniProtKB-ARBA"/>
</dbReference>
<evidence type="ECO:0000256" key="1">
    <source>
        <dbReference type="ARBA" id="ARBA00022801"/>
    </source>
</evidence>
<dbReference type="Proteomes" id="UP000182412">
    <property type="component" value="Unassembled WGS sequence"/>
</dbReference>
<dbReference type="InterPro" id="IPR000330">
    <property type="entry name" value="SNF2_N"/>
</dbReference>
<dbReference type="Pfam" id="PF00271">
    <property type="entry name" value="Helicase_C"/>
    <property type="match status" value="1"/>
</dbReference>
<dbReference type="InterPro" id="IPR049730">
    <property type="entry name" value="SNF2/RAD54-like_C"/>
</dbReference>
<evidence type="ECO:0000259" key="3">
    <source>
        <dbReference type="PROSITE" id="PS50035"/>
    </source>
</evidence>
<dbReference type="InterPro" id="IPR027417">
    <property type="entry name" value="P-loop_NTPase"/>
</dbReference>
<dbReference type="Gene3D" id="3.40.50.10810">
    <property type="entry name" value="Tandem AAA-ATPase domain"/>
    <property type="match status" value="1"/>
</dbReference>
<dbReference type="SMART" id="SM00487">
    <property type="entry name" value="DEXDc"/>
    <property type="match status" value="1"/>
</dbReference>
<gene>
    <name evidence="6" type="ORF">SAMN05216366_1027</name>
</gene>
<dbReference type="SMART" id="SM00490">
    <property type="entry name" value="HELICc"/>
    <property type="match status" value="1"/>
</dbReference>
<evidence type="ECO:0000313" key="7">
    <source>
        <dbReference type="Proteomes" id="UP000182412"/>
    </source>
</evidence>
<reference evidence="6 7" key="1">
    <citation type="submission" date="2016-10" db="EMBL/GenBank/DDBJ databases">
        <authorList>
            <person name="de Groot N.N."/>
        </authorList>
    </citation>
    <scope>NUCLEOTIDE SEQUENCE [LARGE SCALE GENOMIC DNA]</scope>
    <source>
        <strain evidence="6 7">S137</strain>
    </source>
</reference>
<feature type="coiled-coil region" evidence="2">
    <location>
        <begin position="951"/>
        <end position="985"/>
    </location>
</feature>
<dbReference type="InterPro" id="IPR038718">
    <property type="entry name" value="SNF2-like_sf"/>
</dbReference>
<dbReference type="AlphaFoldDB" id="A0A1H0MQR5"/>
<dbReference type="EMBL" id="FNJQ01000002">
    <property type="protein sequence ID" value="SDO82741.1"/>
    <property type="molecule type" value="Genomic_DNA"/>
</dbReference>
<evidence type="ECO:0000259" key="5">
    <source>
        <dbReference type="PROSITE" id="PS51194"/>
    </source>
</evidence>
<dbReference type="CDD" id="cd18793">
    <property type="entry name" value="SF2_C_SNF"/>
    <property type="match status" value="1"/>
</dbReference>
<dbReference type="InterPro" id="IPR001736">
    <property type="entry name" value="PLipase_D/transphosphatidylase"/>
</dbReference>
<dbReference type="SUPFAM" id="SSF52540">
    <property type="entry name" value="P-loop containing nucleoside triphosphate hydrolases"/>
    <property type="match status" value="2"/>
</dbReference>
<dbReference type="GO" id="GO:0016787">
    <property type="term" value="F:hydrolase activity"/>
    <property type="evidence" value="ECO:0007669"/>
    <property type="project" value="UniProtKB-KW"/>
</dbReference>
<sequence length="1269" mass="144660">MADFTDYPWQVNYQTSSINDDGSAVDILRDFYIPALKRAEKYDRVAGYFRSTSLAAASEGYTAFLDNQGEMRLIVGADMALADVEAILAGDKTRFDNALLSELENSETWPENVKAGVSLLAYMVASGRLEVKVAFRKHSRTGKALSVEAREDGYVHEKWFIMDDSNGNSIRGSGSLNESRQALELNAENVDVNCSWEGGRELQRVNKAKADFNRLWKNENPHMEVMSLPKAVKEKLVKLRNLKGQLTEIDGTSAAHTSNLLEPSLEELLKFAVLRDAPRMPGGIYIGMYSAPVEPWPHQEMVSRHLVESWPYSYMLCDEVGLGKTIESALAIRSLLLAGRIKRVLIAAPASLTSQWQRELAEKAMLDFYSSKSKAGQSGKILHRNLEESEYTDQDLYEPELNIVSTGLASRKERRTMLRHTKMADVILVDEAHYARRSNTQKGYMEEPKYGKLYDCIEKGFSPKTKSLWLATATPMQIDPIEVYDLTKLMGRTAYFRYEPYLLEQYYEMLSKIAQGKNLNTDDWRLLGRSYAALEATDPYLLRLLDKTVVNGKNRRALQTLVMREPRGSDAKEVLKPLFAAAPLSRVMMRHTRKLLEEYKKHGKLKSNLAKRHVLPLDIIAFSSQENYFYGQLEAYCVGLMQQIHAHKADSKQMMAFYLNFLQLRFASSLYAIQQTLIRRLKRVKATLKCAAYEFSSQDELQECLSEMEYDGEDTDEDDIGEISVDALLKDRSHDDLVWEQERLEEMLAQLNSMSQTTPTKIQELLGVLSQRRIAGSNNRMKQTVVFTRFFDSLYSILSFLDARAPGLHVGVYSGKETKWYDEEAGRYCRASREEIKNLFLAEKRDVLLCTDAAAEGLNLQTADMLINFDMGWNPMKIEQRIGRIDRIGQKHRDISVLNMCYKGSTEEIVYGRLATRLKKAGQIVGEQQVPLLPIEPQDFVDLHSGKIDEKQLEKIARERLKKQKENAKKMEMSAEDQYEIYRKEHILMLQKKQPAKVEDLQKAIMDSAYLHSLGLMTRDLADGWVLEMPSADKIEGWCGTTNRNMASAGHPFITWGNKSIDNILNNMSERLEKYDGYVRRISVPLAGSEAVGYLVATDEEPVLVTSYEMLAGLGVAKVLLTEDDVEKAKEKLINMVADEQIHYEQREQARQINEEYASMQRELIKYVAKGMLQKTGEELALQAIRKLEEHPRKTYTLQLPERMQAYRNRTLFTVSSSGGKVYICTTPVLNEAAVALCHRVSNRLLSNHKKKKDQTCQDLIDGLFHSRK</sequence>
<dbReference type="PANTHER" id="PTHR45766:SF6">
    <property type="entry name" value="SWI_SNF-RELATED MATRIX-ASSOCIATED ACTIN-DEPENDENT REGULATOR OF CHROMATIN SUBFAMILY A-LIKE PROTEIN 1"/>
    <property type="match status" value="1"/>
</dbReference>
<dbReference type="Gene3D" id="3.40.50.300">
    <property type="entry name" value="P-loop containing nucleotide triphosphate hydrolases"/>
    <property type="match status" value="1"/>
</dbReference>
<dbReference type="InterPro" id="IPR014001">
    <property type="entry name" value="Helicase_ATP-bd"/>
</dbReference>
<dbReference type="InterPro" id="IPR001650">
    <property type="entry name" value="Helicase_C-like"/>
</dbReference>
<feature type="coiled-coil region" evidence="2">
    <location>
        <begin position="1143"/>
        <end position="1170"/>
    </location>
</feature>
<keyword evidence="1" id="KW-0378">Hydrolase</keyword>
<keyword evidence="2" id="KW-0175">Coiled coil</keyword>
<dbReference type="PROSITE" id="PS51192">
    <property type="entry name" value="HELICASE_ATP_BIND_1"/>
    <property type="match status" value="1"/>
</dbReference>